<protein>
    <submittedName>
        <fullName evidence="1">Uncharacterized protein</fullName>
    </submittedName>
</protein>
<organism evidence="1 2">
    <name type="scientific">Solanum tuberosum</name>
    <name type="common">Potato</name>
    <dbReference type="NCBI Taxonomy" id="4113"/>
    <lineage>
        <taxon>Eukaryota</taxon>
        <taxon>Viridiplantae</taxon>
        <taxon>Streptophyta</taxon>
        <taxon>Embryophyta</taxon>
        <taxon>Tracheophyta</taxon>
        <taxon>Spermatophyta</taxon>
        <taxon>Magnoliopsida</taxon>
        <taxon>eudicotyledons</taxon>
        <taxon>Gunneridae</taxon>
        <taxon>Pentapetalae</taxon>
        <taxon>asterids</taxon>
        <taxon>lamiids</taxon>
        <taxon>Solanales</taxon>
        <taxon>Solanaceae</taxon>
        <taxon>Solanoideae</taxon>
        <taxon>Solaneae</taxon>
        <taxon>Solanum</taxon>
    </lineage>
</organism>
<dbReference type="HOGENOM" id="CLU_2965469_0_0_1"/>
<dbReference type="AlphaFoldDB" id="M1A3I9"/>
<reference evidence="1" key="2">
    <citation type="submission" date="2015-06" db="UniProtKB">
        <authorList>
            <consortium name="EnsemblPlants"/>
        </authorList>
    </citation>
    <scope>IDENTIFICATION</scope>
    <source>
        <strain evidence="1">DM1-3 516 R44</strain>
    </source>
</reference>
<keyword evidence="2" id="KW-1185">Reference proteome</keyword>
<proteinExistence type="predicted"/>
<reference evidence="2" key="1">
    <citation type="journal article" date="2011" name="Nature">
        <title>Genome sequence and analysis of the tuber crop potato.</title>
        <authorList>
            <consortium name="The Potato Genome Sequencing Consortium"/>
        </authorList>
    </citation>
    <scope>NUCLEOTIDE SEQUENCE [LARGE SCALE GENOMIC DNA]</scope>
    <source>
        <strain evidence="2">cv. DM1-3 516 R44</strain>
    </source>
</reference>
<dbReference type="InParanoid" id="M1A3I9"/>
<name>M1A3I9_SOLTU</name>
<evidence type="ECO:0000313" key="1">
    <source>
        <dbReference type="EnsemblPlants" id="PGSC0003DMT400013952"/>
    </source>
</evidence>
<dbReference type="Proteomes" id="UP000011115">
    <property type="component" value="Unassembled WGS sequence"/>
</dbReference>
<dbReference type="Gramene" id="PGSC0003DMT400013952">
    <property type="protein sequence ID" value="PGSC0003DMT400013952"/>
    <property type="gene ID" value="PGSC0003DMG400005461"/>
</dbReference>
<sequence>MKFSKNQVNHRQNENLSKSVGSWVSLAQSFIVIGTLKLTGSVLEVVWWSCSRHEWLARV</sequence>
<dbReference type="EnsemblPlants" id="PGSC0003DMT400013952">
    <property type="protein sequence ID" value="PGSC0003DMT400013952"/>
    <property type="gene ID" value="PGSC0003DMG400005461"/>
</dbReference>
<dbReference type="PaxDb" id="4113-PGSC0003DMT400013952"/>
<accession>M1A3I9</accession>
<evidence type="ECO:0000313" key="2">
    <source>
        <dbReference type="Proteomes" id="UP000011115"/>
    </source>
</evidence>